<dbReference type="EMBL" id="CM011686">
    <property type="protein sequence ID" value="TMS11721.1"/>
    <property type="molecule type" value="Genomic_DNA"/>
</dbReference>
<evidence type="ECO:0000313" key="1">
    <source>
        <dbReference type="EMBL" id="TMS11721.1"/>
    </source>
</evidence>
<protein>
    <submittedName>
        <fullName evidence="1">Uncharacterized protein</fullName>
    </submittedName>
</protein>
<proteinExistence type="predicted"/>
<organism evidence="1 2">
    <name type="scientific">Larimichthys crocea</name>
    <name type="common">Large yellow croaker</name>
    <name type="synonym">Pseudosciaena crocea</name>
    <dbReference type="NCBI Taxonomy" id="215358"/>
    <lineage>
        <taxon>Eukaryota</taxon>
        <taxon>Metazoa</taxon>
        <taxon>Chordata</taxon>
        <taxon>Craniata</taxon>
        <taxon>Vertebrata</taxon>
        <taxon>Euteleostomi</taxon>
        <taxon>Actinopterygii</taxon>
        <taxon>Neopterygii</taxon>
        <taxon>Teleostei</taxon>
        <taxon>Neoteleostei</taxon>
        <taxon>Acanthomorphata</taxon>
        <taxon>Eupercaria</taxon>
        <taxon>Sciaenidae</taxon>
        <taxon>Larimichthys</taxon>
    </lineage>
</organism>
<comment type="caution">
    <text evidence="1">The sequence shown here is derived from an EMBL/GenBank/DDBJ whole genome shotgun (WGS) entry which is preliminary data.</text>
</comment>
<evidence type="ECO:0000313" key="2">
    <source>
        <dbReference type="Proteomes" id="UP000793456"/>
    </source>
</evidence>
<name>A0ACD3QWR9_LARCR</name>
<reference evidence="1" key="1">
    <citation type="submission" date="2018-11" db="EMBL/GenBank/DDBJ databases">
        <title>The sequence and de novo assembly of Larimichthys crocea genome using PacBio and Hi-C technologies.</title>
        <authorList>
            <person name="Xu P."/>
            <person name="Chen B."/>
            <person name="Zhou Z."/>
            <person name="Ke Q."/>
            <person name="Wu Y."/>
            <person name="Bai H."/>
            <person name="Pu F."/>
        </authorList>
    </citation>
    <scope>NUCLEOTIDE SEQUENCE</scope>
    <source>
        <tissue evidence="1">Muscle</tissue>
    </source>
</reference>
<accession>A0ACD3QWR9</accession>
<sequence length="2017" mass="229557">MVGSLAQCIKTYKSNWHVVNYKYEEYSGDFRQLPNKVLRPEKLAAHLFEVDEDVEKDESFKRRYFHLAQLGDGSYNLNFYKDENTSKEPKGTIFLDSCMGVVQNSKVRRFAFELKMQDKSTFLLAADSEAEMEEWISTLNKILHSSFEQAMQEKRNGDLHDDEEHGKTDLSSGNFQDSFQSARDIESKMRSEARLKLFTLDPDTQKLDFSGIEPDVRQFEEKFGKRVLVSCHDLSFNLQGCVAENEEGPTTNVEPFYVVLSLFDVQNSRKISADFHVDLNHPLVRQMTSMSSNGQDLQINGSDDGPLAGYRQARGLPEGALQYPRQGVFSVTCPHPEIFLVARIEKVLQGGITHCTEPYMKSSDSAKMAQKVLKNAKTACSRLGQYRMPFAWAARPVFKDASGTLDKGARFSALYRQDSSKLSDEDMFKLLTDFRKPEKMAKLPVLLGNLDVTIDSVAPDVTNCVTSSYIPVRNFEGNGPGSALLEVEEFVPCIAKCSQPCTIYKNHLYVYPKHLKYDGQKSFAKARNIAVCIEFKDSDEDEAPPLKCIYGRPGGPLFTKHAYAAVLHHQQNPEFYDEIKIELPTQLHEKHHLLFTFYHVSCDSNSKKKDLVETPVGSAWLPLLRDGRVIMNEQQLPVAANLPAGYLSSQDGVNKHSGSEIKWVDGGKTLFKVSTHLVSTIYTQDQHLHNFFHHCQSMEMSEQASEGELVKYLKSLHAMEGHVMVNFLPTILNQLFCVLTRATHEDVAVNVTRVMVHVVAQCHEEGLEHYLRSYVKFVLKPEPYSSTNVKTVHEELAKAMTAILKPSTDFLTSNKLLKYSWYFFEALVKSMAHYLIECGKVKLSRNQRFSVSFYHAVETLVNMLMPHITQKYKDNLDAARNANHSLAVFIKRCFTFMDRGFVFKQINNYMNCFVPGDPKTLYEFKFEFLRVVCNHEHYVPLNLPMPFGKGRIQRFQDLQLDYSLTDDFCRNHFLVGLLMREVGGALQEFREIRQIAIQVLKGLMIKHTFDDRYAAKSQQARLATLYLPLFGLLQENVYRLDMKESALLSNNAREDSLVPNSMVTPQKPGSCIENALHKDVFGVISGTASPHSSTPNVSSVHHADSRGSLVSTDSGNSLLDKSSDKTNSLEKRSHTPSRCSVISQKEKFTRRHSVNVPPLPLDPEDRLPPLNRATKRVTMDFSLLSVPLPDLLQLDCDSDNDKQAAGQRVDGSKITKTFCRLFSVSARTKCASALGSTVLRCDKLDREEIKNLLMCFLHILKSMSEEALFAYWNKAAPSDLMDFFTLIEVCLHQFRYMGKRFIVRAGILHARLQQLGTLENAHTFNNMYSHTEADVSSQCLLEANVSTEVCLTVLDTLSIFIMGFKTQLNSDLGHNPLMKKVFQVHLCFLQIPQSEAALKQVFTSLRTFIYKFPCTFFDGRADMCASLCYEILKCCNSKLSSIRSDAAHLLYFLMKSNFDYTGRRSFVRTHLQVVIAVSQLIADVIGIGGTRFQQSLSIINNCANSDKNIKHTAFPSDVKDLTKRIRTVLMATEQMKEHENDPEMLVDLQYSLAKSYTSTPELRKTWLDSMARIHNKNGDLSEAAMCYVHVAALVAEYLWRKGMFRQGCSAFRVITPNIDEEAAMMEDVGMQDVHFNEEVLMELLEECADGLWKAERYELIADVYRLIIPIYEQRRDFEKLTHLYDTLHRAYTKVMEVMHTGKRLLGTYFRVAFFGQGFFEDEDGKEYIYKEPKFTPLSEISQRLLKLYSDKFGQENVKIIQDSGRVNPKDLDSKYAYIQVTHVTPYLDDKELEDRKTDFEKSHNIRRFVFETPFTVSGKKQGGVEEQCKRRTILTTTHCFPYVKKRIAVMYQHQTDLSPIEVAIDEMSAKVAELRLLCSASEVDMIRLQLKLQGSISVQVNAGPLAYARAFLDDSSAKKYPDNKVKQLKEVFRQFVDACGQALGVNERLIKEDQQEYHDEMKANYRDLTRELSNIMHEQINPVEDGTRSTLSDSMGIFNAISGTPTSANPHGSTTVL</sequence>
<gene>
    <name evidence="1" type="ORF">E3U43_019112</name>
</gene>
<dbReference type="Proteomes" id="UP000793456">
    <property type="component" value="Chromosome XIII"/>
</dbReference>
<keyword evidence="2" id="KW-1185">Reference proteome</keyword>